<evidence type="ECO:0000259" key="3">
    <source>
        <dbReference type="PROSITE" id="PS51173"/>
    </source>
</evidence>
<gene>
    <name evidence="5" type="ORF">SAMN05421504_107391</name>
</gene>
<dbReference type="CDD" id="cd06543">
    <property type="entry name" value="GH18_PF-ChiA-like"/>
    <property type="match status" value="1"/>
</dbReference>
<dbReference type="OrthoDB" id="99456at2"/>
<evidence type="ECO:0000256" key="1">
    <source>
        <dbReference type="SAM" id="MobiDB-lite"/>
    </source>
</evidence>
<dbReference type="Proteomes" id="UP000199515">
    <property type="component" value="Unassembled WGS sequence"/>
</dbReference>
<dbReference type="InterPro" id="IPR012291">
    <property type="entry name" value="CBM2_carb-bd_dom_sf"/>
</dbReference>
<feature type="domain" description="GH18" evidence="4">
    <location>
        <begin position="173"/>
        <end position="472"/>
    </location>
</feature>
<dbReference type="InterPro" id="IPR001919">
    <property type="entry name" value="CBD2"/>
</dbReference>
<feature type="region of interest" description="Disordered" evidence="1">
    <location>
        <begin position="139"/>
        <end position="176"/>
    </location>
</feature>
<dbReference type="GO" id="GO:0005975">
    <property type="term" value="P:carbohydrate metabolic process"/>
    <property type="evidence" value="ECO:0007669"/>
    <property type="project" value="InterPro"/>
</dbReference>
<evidence type="ECO:0000256" key="2">
    <source>
        <dbReference type="SAM" id="SignalP"/>
    </source>
</evidence>
<dbReference type="SUPFAM" id="SSF49384">
    <property type="entry name" value="Carbohydrate-binding domain"/>
    <property type="match status" value="1"/>
</dbReference>
<dbReference type="GO" id="GO:0030247">
    <property type="term" value="F:polysaccharide binding"/>
    <property type="evidence" value="ECO:0007669"/>
    <property type="project" value="UniProtKB-UniRule"/>
</dbReference>
<sequence>MTSMHRRMPSRRVVALTAGALLLPAAALAITPLAGAATAASASFTQSSTWDTGYTGQYTITAGTSALNGWKLEFDLPSGSSVGTYWDALLTTSGGHYTFTNREYNGSVGSGASTTFGFNGTGTGIPVNCLLNGQPCAGGTVPTTSSSPTSTSTTPTTTPTSTTSSPPVPQGAMAGAPYYMPLDNDPQDIGAAIAASGQKSYILAFVLAPNGGGCTPVWDGNAAQPVATDTAVAAKVTKIRQSGGDVSVSFGGYNGLELGAACGDATSLAAAYQKVVDKYALTHVDFDIEGDDLGDVAAENRRFQAIKTLKQRNPNLHVSLTLPVTTVGLSDLGKAEIGRAKDNGAVIDLYKIMAFDYGGPAASMAADVQRVMELVHGQLKTLRPDLDDAGVYARTGLILMNGHTDQPSELFTQDTFRTLLGYVQAHKLGRFSFWALNRDRVCTGNVGWADGKCSSVSQQPYDFAKIIAQYQG</sequence>
<dbReference type="PROSITE" id="PS51173">
    <property type="entry name" value="CBM2"/>
    <property type="match status" value="1"/>
</dbReference>
<feature type="domain" description="CBM2" evidence="3">
    <location>
        <begin position="33"/>
        <end position="139"/>
    </location>
</feature>
<dbReference type="EMBL" id="FNON01000007">
    <property type="protein sequence ID" value="SDY90537.1"/>
    <property type="molecule type" value="Genomic_DNA"/>
</dbReference>
<dbReference type="Pfam" id="PF00553">
    <property type="entry name" value="CBM_2"/>
    <property type="match status" value="1"/>
</dbReference>
<organism evidence="5 6">
    <name type="scientific">Amycolatopsis xylanica</name>
    <dbReference type="NCBI Taxonomy" id="589385"/>
    <lineage>
        <taxon>Bacteria</taxon>
        <taxon>Bacillati</taxon>
        <taxon>Actinomycetota</taxon>
        <taxon>Actinomycetes</taxon>
        <taxon>Pseudonocardiales</taxon>
        <taxon>Pseudonocardiaceae</taxon>
        <taxon>Amycolatopsis</taxon>
    </lineage>
</organism>
<dbReference type="InterPro" id="IPR017853">
    <property type="entry name" value="GH"/>
</dbReference>
<feature type="signal peptide" evidence="2">
    <location>
        <begin position="1"/>
        <end position="29"/>
    </location>
</feature>
<dbReference type="STRING" id="589385.SAMN05421504_107391"/>
<dbReference type="GO" id="GO:0004553">
    <property type="term" value="F:hydrolase activity, hydrolyzing O-glycosyl compounds"/>
    <property type="evidence" value="ECO:0007669"/>
    <property type="project" value="InterPro"/>
</dbReference>
<dbReference type="PANTHER" id="PTHR42976:SF1">
    <property type="entry name" value="GH18 DOMAIN-CONTAINING PROTEIN-RELATED"/>
    <property type="match status" value="1"/>
</dbReference>
<feature type="compositionally biased region" description="Low complexity" evidence="1">
    <location>
        <begin position="140"/>
        <end position="165"/>
    </location>
</feature>
<dbReference type="AlphaFoldDB" id="A0A1H3NNK6"/>
<dbReference type="Gene3D" id="3.20.20.80">
    <property type="entry name" value="Glycosidases"/>
    <property type="match status" value="1"/>
</dbReference>
<dbReference type="InterPro" id="IPR008965">
    <property type="entry name" value="CBM2/CBM3_carb-bd_dom_sf"/>
</dbReference>
<reference evidence="5 6" key="1">
    <citation type="submission" date="2016-10" db="EMBL/GenBank/DDBJ databases">
        <authorList>
            <person name="de Groot N.N."/>
        </authorList>
    </citation>
    <scope>NUCLEOTIDE SEQUENCE [LARGE SCALE GENOMIC DNA]</scope>
    <source>
        <strain evidence="5 6">CPCC 202699</strain>
    </source>
</reference>
<dbReference type="InterPro" id="IPR001223">
    <property type="entry name" value="Glyco_hydro18_cat"/>
</dbReference>
<feature type="chain" id="PRO_5039639037" evidence="2">
    <location>
        <begin position="30"/>
        <end position="472"/>
    </location>
</feature>
<dbReference type="SUPFAM" id="SSF51445">
    <property type="entry name" value="(Trans)glycosidases"/>
    <property type="match status" value="1"/>
</dbReference>
<evidence type="ECO:0000313" key="5">
    <source>
        <dbReference type="EMBL" id="SDY90537.1"/>
    </source>
</evidence>
<dbReference type="PANTHER" id="PTHR42976">
    <property type="entry name" value="BIFUNCTIONAL CHITINASE/LYSOZYME-RELATED"/>
    <property type="match status" value="1"/>
</dbReference>
<evidence type="ECO:0000313" key="6">
    <source>
        <dbReference type="Proteomes" id="UP000199515"/>
    </source>
</evidence>
<keyword evidence="2" id="KW-0732">Signal</keyword>
<name>A0A1H3NNK6_9PSEU</name>
<keyword evidence="5" id="KW-0378">Hydrolase</keyword>
<dbReference type="SMART" id="SM00637">
    <property type="entry name" value="CBD_II"/>
    <property type="match status" value="1"/>
</dbReference>
<proteinExistence type="predicted"/>
<dbReference type="InterPro" id="IPR052750">
    <property type="entry name" value="GH18_Chitinase"/>
</dbReference>
<keyword evidence="6" id="KW-1185">Reference proteome</keyword>
<dbReference type="Gene3D" id="2.60.40.290">
    <property type="match status" value="1"/>
</dbReference>
<dbReference type="RefSeq" id="WP_091294922.1">
    <property type="nucleotide sequence ID" value="NZ_FNON01000007.1"/>
</dbReference>
<accession>A0A1H3NNK6</accession>
<dbReference type="PROSITE" id="PS51910">
    <property type="entry name" value="GH18_2"/>
    <property type="match status" value="1"/>
</dbReference>
<evidence type="ECO:0000259" key="4">
    <source>
        <dbReference type="PROSITE" id="PS51910"/>
    </source>
</evidence>
<protein>
    <submittedName>
        <fullName evidence="5">Glycosyl hydrolases family 18</fullName>
    </submittedName>
</protein>